<feature type="domain" description="RIN4 pathogenic type III effector avirulence factor Avr cleavage site" evidence="2">
    <location>
        <begin position="2"/>
        <end position="29"/>
    </location>
</feature>
<dbReference type="Proteomes" id="UP001367508">
    <property type="component" value="Unassembled WGS sequence"/>
</dbReference>
<accession>A0AAN9N4F1</accession>
<sequence>MQHSHVPKFSSWDSDNIPYTAYFDNARKENAIGNPNDPEENPEAFNQYLRGVEKDDEEAVKASTGIHSFSTSSSEQINHEEEKSNSDHSVIQKVKLGLRESMSTTTRGSFSSSSHIKRMGGSHSLTDHAKHEATLVPEFGAWDVTDPCSVEGYTAIFSEIRKEKQIASHHIPTTSKTPSPNNCSNIQSQCATPSSTLSKYCCCLFSSESK</sequence>
<name>A0AAN9N4F1_CANGL</name>
<feature type="domain" description="RIN4 pathogenic type III effector avirulence factor Avr cleavage site" evidence="2">
    <location>
        <begin position="136"/>
        <end position="165"/>
    </location>
</feature>
<dbReference type="InterPro" id="IPR008700">
    <property type="entry name" value="TypeIII_avirulence_cleave"/>
</dbReference>
<feature type="region of interest" description="Disordered" evidence="1">
    <location>
        <begin position="53"/>
        <end position="89"/>
    </location>
</feature>
<evidence type="ECO:0000313" key="3">
    <source>
        <dbReference type="EMBL" id="KAK7363793.1"/>
    </source>
</evidence>
<reference evidence="3 4" key="1">
    <citation type="submission" date="2024-01" db="EMBL/GenBank/DDBJ databases">
        <title>The genomes of 5 underutilized Papilionoideae crops provide insights into root nodulation and disease resistanc.</title>
        <authorList>
            <person name="Jiang F."/>
        </authorList>
    </citation>
    <scope>NUCLEOTIDE SEQUENCE [LARGE SCALE GENOMIC DNA]</scope>
    <source>
        <strain evidence="3">LVBAO_FW01</strain>
        <tissue evidence="3">Leaves</tissue>
    </source>
</reference>
<dbReference type="EMBL" id="JAYMYQ010000001">
    <property type="protein sequence ID" value="KAK7363793.1"/>
    <property type="molecule type" value="Genomic_DNA"/>
</dbReference>
<feature type="region of interest" description="Disordered" evidence="1">
    <location>
        <begin position="101"/>
        <end position="123"/>
    </location>
</feature>
<keyword evidence="4" id="KW-1185">Reference proteome</keyword>
<evidence type="ECO:0000259" key="2">
    <source>
        <dbReference type="Pfam" id="PF05627"/>
    </source>
</evidence>
<dbReference type="InterPro" id="IPR040387">
    <property type="entry name" value="RIN4/NOI4"/>
</dbReference>
<dbReference type="GO" id="GO:0005886">
    <property type="term" value="C:plasma membrane"/>
    <property type="evidence" value="ECO:0007669"/>
    <property type="project" value="TreeGrafter"/>
</dbReference>
<protein>
    <recommendedName>
        <fullName evidence="2">RIN4 pathogenic type III effector avirulence factor Avr cleavage site domain-containing protein</fullName>
    </recommendedName>
</protein>
<proteinExistence type="predicted"/>
<feature type="compositionally biased region" description="Basic and acidic residues" evidence="1">
    <location>
        <begin position="77"/>
        <end position="86"/>
    </location>
</feature>
<gene>
    <name evidence="3" type="ORF">VNO77_05951</name>
</gene>
<evidence type="ECO:0000256" key="1">
    <source>
        <dbReference type="SAM" id="MobiDB-lite"/>
    </source>
</evidence>
<feature type="compositionally biased region" description="Low complexity" evidence="1">
    <location>
        <begin position="63"/>
        <end position="74"/>
    </location>
</feature>
<comment type="caution">
    <text evidence="3">The sequence shown here is derived from an EMBL/GenBank/DDBJ whole genome shotgun (WGS) entry which is preliminary data.</text>
</comment>
<dbReference type="PANTHER" id="PTHR33159:SF49">
    <property type="entry name" value="RPM1-INTERACTING PROTEIN 4"/>
    <property type="match status" value="1"/>
</dbReference>
<feature type="compositionally biased region" description="Low complexity" evidence="1">
    <location>
        <begin position="101"/>
        <end position="114"/>
    </location>
</feature>
<dbReference type="AlphaFoldDB" id="A0AAN9N4F1"/>
<dbReference type="Pfam" id="PF05627">
    <property type="entry name" value="AvrRpt-cleavage"/>
    <property type="match status" value="2"/>
</dbReference>
<evidence type="ECO:0000313" key="4">
    <source>
        <dbReference type="Proteomes" id="UP001367508"/>
    </source>
</evidence>
<dbReference type="PANTHER" id="PTHR33159">
    <property type="entry name" value="RPM1-INTERACTING PROTEIN 4 (RIN4) FAMILY PROTEIN"/>
    <property type="match status" value="1"/>
</dbReference>
<organism evidence="3 4">
    <name type="scientific">Canavalia gladiata</name>
    <name type="common">Sword bean</name>
    <name type="synonym">Dolichos gladiatus</name>
    <dbReference type="NCBI Taxonomy" id="3824"/>
    <lineage>
        <taxon>Eukaryota</taxon>
        <taxon>Viridiplantae</taxon>
        <taxon>Streptophyta</taxon>
        <taxon>Embryophyta</taxon>
        <taxon>Tracheophyta</taxon>
        <taxon>Spermatophyta</taxon>
        <taxon>Magnoliopsida</taxon>
        <taxon>eudicotyledons</taxon>
        <taxon>Gunneridae</taxon>
        <taxon>Pentapetalae</taxon>
        <taxon>rosids</taxon>
        <taxon>fabids</taxon>
        <taxon>Fabales</taxon>
        <taxon>Fabaceae</taxon>
        <taxon>Papilionoideae</taxon>
        <taxon>50 kb inversion clade</taxon>
        <taxon>NPAAA clade</taxon>
        <taxon>indigoferoid/millettioid clade</taxon>
        <taxon>Phaseoleae</taxon>
        <taxon>Canavalia</taxon>
    </lineage>
</organism>